<keyword evidence="2" id="KW-1185">Reference proteome</keyword>
<dbReference type="InterPro" id="IPR007553">
    <property type="entry name" value="2-thiour_desulf"/>
</dbReference>
<name>A0A173WC24_9FIRM</name>
<proteinExistence type="predicted"/>
<dbReference type="RefSeq" id="WP_055159960.1">
    <property type="nucleotide sequence ID" value="NZ_CABIWZ010000001.1"/>
</dbReference>
<dbReference type="OrthoDB" id="9810648at2"/>
<dbReference type="PANTHER" id="PTHR30087">
    <property type="entry name" value="INNER MEMBRANE PROTEIN"/>
    <property type="match status" value="1"/>
</dbReference>
<reference evidence="1 2" key="1">
    <citation type="submission" date="2015-09" db="EMBL/GenBank/DDBJ databases">
        <authorList>
            <consortium name="Pathogen Informatics"/>
        </authorList>
    </citation>
    <scope>NUCLEOTIDE SEQUENCE [LARGE SCALE GENOMIC DNA]</scope>
    <source>
        <strain evidence="1 2">2789STDY5608828</strain>
    </source>
</reference>
<dbReference type="Pfam" id="PF04463">
    <property type="entry name" value="2-thiour_desulf"/>
    <property type="match status" value="1"/>
</dbReference>
<protein>
    <submittedName>
        <fullName evidence="1">Uncharacterized conserved protein</fullName>
    </submittedName>
</protein>
<dbReference type="EMBL" id="CYYU01000001">
    <property type="protein sequence ID" value="CUN35698.1"/>
    <property type="molecule type" value="Genomic_DNA"/>
</dbReference>
<dbReference type="Proteomes" id="UP000095546">
    <property type="component" value="Unassembled WGS sequence"/>
</dbReference>
<dbReference type="eggNOG" id="COG1683">
    <property type="taxonomic scope" value="Bacteria"/>
</dbReference>
<accession>A0A173WC24</accession>
<organism evidence="1 2">
    <name type="scientific">Mitsuokella jalaludinii</name>
    <dbReference type="NCBI Taxonomy" id="187979"/>
    <lineage>
        <taxon>Bacteria</taxon>
        <taxon>Bacillati</taxon>
        <taxon>Bacillota</taxon>
        <taxon>Negativicutes</taxon>
        <taxon>Selenomonadales</taxon>
        <taxon>Selenomonadaceae</taxon>
        <taxon>Mitsuokella</taxon>
    </lineage>
</organism>
<gene>
    <name evidence="1" type="ORF">ERS852385_00114</name>
</gene>
<dbReference type="AlphaFoldDB" id="A0A173WC24"/>
<sequence>MILVSACLLGHKVKYNGGSNDDALLQACSARGRFVAVCPECFAMLPVPRPPMEIQYGTGRKLLEGRARAVDATGRDLTSSLLLGAQKILRIAEAYHAEVAILKDGSPSCGVHRIYDGSFSGRKIRGAGAATELLRQHGLTVYSESDMTEARLQQLIEEDIRRDSIRD</sequence>
<evidence type="ECO:0000313" key="1">
    <source>
        <dbReference type="EMBL" id="CUN35698.1"/>
    </source>
</evidence>
<evidence type="ECO:0000313" key="2">
    <source>
        <dbReference type="Proteomes" id="UP000095546"/>
    </source>
</evidence>
<dbReference type="STRING" id="187979.ERS852385_00114"/>
<dbReference type="PANTHER" id="PTHR30087:SF1">
    <property type="entry name" value="HYPOTHETICAL CYTOSOLIC PROTEIN"/>
    <property type="match status" value="1"/>
</dbReference>